<dbReference type="AlphaFoldDB" id="A0A1G1L312"/>
<evidence type="ECO:0000256" key="2">
    <source>
        <dbReference type="ARBA" id="ARBA00022833"/>
    </source>
</evidence>
<dbReference type="InterPro" id="IPR002125">
    <property type="entry name" value="CMP_dCMP_dom"/>
</dbReference>
<dbReference type="SUPFAM" id="SSF53927">
    <property type="entry name" value="Cytidine deaminase-like"/>
    <property type="match status" value="1"/>
</dbReference>
<evidence type="ECO:0000313" key="4">
    <source>
        <dbReference type="EMBL" id="OGW99517.1"/>
    </source>
</evidence>
<organism evidence="4 5">
    <name type="scientific">Candidatus Danuiimicrobium aquiferis</name>
    <dbReference type="NCBI Taxonomy" id="1801832"/>
    <lineage>
        <taxon>Bacteria</taxon>
        <taxon>Pseudomonadati</taxon>
        <taxon>Candidatus Omnitrophota</taxon>
        <taxon>Candidatus Danuiimicrobium</taxon>
    </lineage>
</organism>
<dbReference type="InterPro" id="IPR016193">
    <property type="entry name" value="Cytidine_deaminase-like"/>
</dbReference>
<feature type="domain" description="CMP/dCMP-type deaminase" evidence="3">
    <location>
        <begin position="1"/>
        <end position="112"/>
    </location>
</feature>
<dbReference type="GO" id="GO:0008270">
    <property type="term" value="F:zinc ion binding"/>
    <property type="evidence" value="ECO:0007669"/>
    <property type="project" value="InterPro"/>
</dbReference>
<reference evidence="4 5" key="1">
    <citation type="journal article" date="2016" name="Nat. Commun.">
        <title>Thousands of microbial genomes shed light on interconnected biogeochemical processes in an aquifer system.</title>
        <authorList>
            <person name="Anantharaman K."/>
            <person name="Brown C.T."/>
            <person name="Hug L.A."/>
            <person name="Sharon I."/>
            <person name="Castelle C.J."/>
            <person name="Probst A.J."/>
            <person name="Thomas B.C."/>
            <person name="Singh A."/>
            <person name="Wilkins M.J."/>
            <person name="Karaoz U."/>
            <person name="Brodie E.L."/>
            <person name="Williams K.H."/>
            <person name="Hubbard S.S."/>
            <person name="Banfield J.F."/>
        </authorList>
    </citation>
    <scope>NUCLEOTIDE SEQUENCE [LARGE SCALE GENOMIC DNA]</scope>
</reference>
<dbReference type="PANTHER" id="PTHR11079">
    <property type="entry name" value="CYTOSINE DEAMINASE FAMILY MEMBER"/>
    <property type="match status" value="1"/>
</dbReference>
<proteinExistence type="predicted"/>
<dbReference type="GO" id="GO:0006152">
    <property type="term" value="P:purine nucleoside catabolic process"/>
    <property type="evidence" value="ECO:0007669"/>
    <property type="project" value="TreeGrafter"/>
</dbReference>
<dbReference type="Gene3D" id="3.40.140.10">
    <property type="entry name" value="Cytidine Deaminase, domain 2"/>
    <property type="match status" value="1"/>
</dbReference>
<comment type="caution">
    <text evidence="4">The sequence shown here is derived from an EMBL/GenBank/DDBJ whole genome shotgun (WGS) entry which is preliminary data.</text>
</comment>
<evidence type="ECO:0000313" key="5">
    <source>
        <dbReference type="Proteomes" id="UP000178187"/>
    </source>
</evidence>
<dbReference type="Pfam" id="PF00383">
    <property type="entry name" value="dCMP_cyt_deam_1"/>
    <property type="match status" value="1"/>
</dbReference>
<dbReference type="PROSITE" id="PS00903">
    <property type="entry name" value="CYT_DCMP_DEAMINASES_1"/>
    <property type="match status" value="1"/>
</dbReference>
<dbReference type="EMBL" id="MHFR01000004">
    <property type="protein sequence ID" value="OGW99517.1"/>
    <property type="molecule type" value="Genomic_DNA"/>
</dbReference>
<accession>A0A1G1L312</accession>
<dbReference type="PANTHER" id="PTHR11079:SF161">
    <property type="entry name" value="CMP_DCMP-TYPE DEAMINASE DOMAIN-CONTAINING PROTEIN"/>
    <property type="match status" value="1"/>
</dbReference>
<evidence type="ECO:0000256" key="1">
    <source>
        <dbReference type="ARBA" id="ARBA00022723"/>
    </source>
</evidence>
<sequence length="156" mass="17380">MTDSYFMKLAIGKAKTGIKKGQTPFSACIVKNGKVVSCAHNLVWKNTDITAHAEINAIRQACKKLKSIDLSGCVIYSTCEPCPMCFSAIHWAKIYEIIYGTTINDAKKLGFNELTVSNRKLKSLGKSPLKIRGSVCRKENLALFNDWKKLNGEKIY</sequence>
<keyword evidence="2" id="KW-0862">Zinc</keyword>
<protein>
    <submittedName>
        <fullName evidence="4">tRNA-specific adenosine deaminase</fullName>
    </submittedName>
</protein>
<dbReference type="InterPro" id="IPR016192">
    <property type="entry name" value="APOBEC/CMP_deaminase_Zn-bd"/>
</dbReference>
<gene>
    <name evidence="4" type="ORF">A3G33_07860</name>
</gene>
<evidence type="ECO:0000259" key="3">
    <source>
        <dbReference type="PROSITE" id="PS51747"/>
    </source>
</evidence>
<dbReference type="PROSITE" id="PS51747">
    <property type="entry name" value="CYT_DCMP_DEAMINASES_2"/>
    <property type="match status" value="1"/>
</dbReference>
<dbReference type="Proteomes" id="UP000178187">
    <property type="component" value="Unassembled WGS sequence"/>
</dbReference>
<keyword evidence="1" id="KW-0479">Metal-binding</keyword>
<name>A0A1G1L312_9BACT</name>
<dbReference type="GO" id="GO:0047974">
    <property type="term" value="F:guanosine deaminase activity"/>
    <property type="evidence" value="ECO:0007669"/>
    <property type="project" value="TreeGrafter"/>
</dbReference>
<dbReference type="CDD" id="cd01285">
    <property type="entry name" value="nucleoside_deaminase"/>
    <property type="match status" value="1"/>
</dbReference>